<evidence type="ECO:0000256" key="10">
    <source>
        <dbReference type="SAM" id="Phobius"/>
    </source>
</evidence>
<feature type="domain" description="G-protein coupled receptors family 1 profile" evidence="11">
    <location>
        <begin position="46"/>
        <end position="299"/>
    </location>
</feature>
<evidence type="ECO:0000259" key="11">
    <source>
        <dbReference type="PROSITE" id="PS50262"/>
    </source>
</evidence>
<proteinExistence type="inferred from homology"/>
<dbReference type="CDD" id="cd15203">
    <property type="entry name" value="7tmA_NPYR-like"/>
    <property type="match status" value="1"/>
</dbReference>
<evidence type="ECO:0000256" key="5">
    <source>
        <dbReference type="ARBA" id="ARBA00023040"/>
    </source>
</evidence>
<evidence type="ECO:0000256" key="2">
    <source>
        <dbReference type="ARBA" id="ARBA00010663"/>
    </source>
</evidence>
<organism evidence="12 13">
    <name type="scientific">Priapulus caudatus</name>
    <name type="common">Priapulid worm</name>
    <dbReference type="NCBI Taxonomy" id="37621"/>
    <lineage>
        <taxon>Eukaryota</taxon>
        <taxon>Metazoa</taxon>
        <taxon>Ecdysozoa</taxon>
        <taxon>Scalidophora</taxon>
        <taxon>Priapulida</taxon>
        <taxon>Priapulimorpha</taxon>
        <taxon>Priapulimorphida</taxon>
        <taxon>Priapulidae</taxon>
        <taxon>Priapulus</taxon>
    </lineage>
</organism>
<dbReference type="RefSeq" id="XP_014665915.1">
    <property type="nucleotide sequence ID" value="XM_014810429.1"/>
</dbReference>
<comment type="similarity">
    <text evidence="2 9">Belongs to the G-protein coupled receptor 1 family.</text>
</comment>
<dbReference type="SUPFAM" id="SSF81321">
    <property type="entry name" value="Family A G protein-coupled receptor-like"/>
    <property type="match status" value="1"/>
</dbReference>
<feature type="transmembrane region" description="Helical" evidence="10">
    <location>
        <begin position="185"/>
        <end position="209"/>
    </location>
</feature>
<dbReference type="PANTHER" id="PTHR24235">
    <property type="entry name" value="NEUROPEPTIDE Y RECEPTOR"/>
    <property type="match status" value="1"/>
</dbReference>
<evidence type="ECO:0000313" key="13">
    <source>
        <dbReference type="RefSeq" id="XP_014665915.1"/>
    </source>
</evidence>
<keyword evidence="7 9" id="KW-0675">Receptor</keyword>
<feature type="transmembrane region" description="Helical" evidence="10">
    <location>
        <begin position="107"/>
        <end position="130"/>
    </location>
</feature>
<comment type="subcellular location">
    <subcellularLocation>
        <location evidence="1">Membrane</location>
        <topology evidence="1">Multi-pass membrane protein</topology>
    </subcellularLocation>
</comment>
<dbReference type="GeneID" id="106807915"/>
<keyword evidence="8 9" id="KW-0807">Transducer</keyword>
<feature type="transmembrane region" description="Helical" evidence="10">
    <location>
        <begin position="276"/>
        <end position="302"/>
    </location>
</feature>
<evidence type="ECO:0000256" key="4">
    <source>
        <dbReference type="ARBA" id="ARBA00022989"/>
    </source>
</evidence>
<feature type="transmembrane region" description="Helical" evidence="10">
    <location>
        <begin position="27"/>
        <end position="55"/>
    </location>
</feature>
<dbReference type="InterPro" id="IPR000611">
    <property type="entry name" value="NPY_rcpt"/>
</dbReference>
<dbReference type="InterPro" id="IPR017452">
    <property type="entry name" value="GPCR_Rhodpsn_7TM"/>
</dbReference>
<sequence length="383" mass="43670">MNESNSTDLNASVTDGPFGGTYFEHPLLKAFICAMYAVIFLVGTSGNFLVCFVVYRKQNMQTVTNIFITNLAISDMCQCILSVPFTPLSGYMRSWVFGRVLCHVVPMVSGVGVFVSTLTLTAIALDRYIVICYPFKPRMRMCTCLLVIFCIWCVSVSFSLPIGLHMVLTPDNQCNEEWPDQAQKIYTICSFALQFVIPLTVISFCYIRVSLKLSRQAKKHVGQRSSKREEQDLKRKARLNRMLIAMVVMFGVCWLPLDMIHLLMFALGEPFTQWRYFLIVFLVWHMLAMSQTCYNPLLYSWLNENFRKEFKDVLPCFSTNDGQRDRRSNSTYIQTTACNGSSPQPNHSLLQPGACCDEEIIKPNKAVYHVNEGKVTLKNADEN</sequence>
<keyword evidence="3 9" id="KW-0812">Transmembrane</keyword>
<dbReference type="Gene3D" id="1.20.1070.10">
    <property type="entry name" value="Rhodopsin 7-helix transmembrane proteins"/>
    <property type="match status" value="1"/>
</dbReference>
<dbReference type="PRINTS" id="PR01012">
    <property type="entry name" value="NRPEPTIDEYR"/>
</dbReference>
<evidence type="ECO:0000313" key="12">
    <source>
        <dbReference type="Proteomes" id="UP000695022"/>
    </source>
</evidence>
<feature type="transmembrane region" description="Helical" evidence="10">
    <location>
        <begin position="67"/>
        <end position="87"/>
    </location>
</feature>
<keyword evidence="6 10" id="KW-0472">Membrane</keyword>
<dbReference type="PRINTS" id="PR00237">
    <property type="entry name" value="GPCRRHODOPSN"/>
</dbReference>
<feature type="transmembrane region" description="Helical" evidence="10">
    <location>
        <begin position="243"/>
        <end position="264"/>
    </location>
</feature>
<dbReference type="Proteomes" id="UP000695022">
    <property type="component" value="Unplaced"/>
</dbReference>
<evidence type="ECO:0000256" key="3">
    <source>
        <dbReference type="ARBA" id="ARBA00022692"/>
    </source>
</evidence>
<keyword evidence="4 10" id="KW-1133">Transmembrane helix</keyword>
<dbReference type="PROSITE" id="PS50262">
    <property type="entry name" value="G_PROTEIN_RECEP_F1_2"/>
    <property type="match status" value="1"/>
</dbReference>
<gene>
    <name evidence="13" type="primary">LOC106807915</name>
</gene>
<evidence type="ECO:0000256" key="7">
    <source>
        <dbReference type="ARBA" id="ARBA00023170"/>
    </source>
</evidence>
<protein>
    <submittedName>
        <fullName evidence="13">Neuropeptide Y receptor-like</fullName>
    </submittedName>
</protein>
<dbReference type="SMART" id="SM01381">
    <property type="entry name" value="7TM_GPCR_Srsx"/>
    <property type="match status" value="1"/>
</dbReference>
<keyword evidence="5 9" id="KW-0297">G-protein coupled receptor</keyword>
<feature type="transmembrane region" description="Helical" evidence="10">
    <location>
        <begin position="142"/>
        <end position="165"/>
    </location>
</feature>
<dbReference type="PANTHER" id="PTHR24235:SF29">
    <property type="entry name" value="GH23382P"/>
    <property type="match status" value="1"/>
</dbReference>
<evidence type="ECO:0000256" key="9">
    <source>
        <dbReference type="RuleBase" id="RU000688"/>
    </source>
</evidence>
<evidence type="ECO:0000256" key="8">
    <source>
        <dbReference type="ARBA" id="ARBA00023224"/>
    </source>
</evidence>
<dbReference type="Pfam" id="PF00001">
    <property type="entry name" value="7tm_1"/>
    <property type="match status" value="1"/>
</dbReference>
<dbReference type="PROSITE" id="PS00237">
    <property type="entry name" value="G_PROTEIN_RECEP_F1_1"/>
    <property type="match status" value="1"/>
</dbReference>
<evidence type="ECO:0000256" key="6">
    <source>
        <dbReference type="ARBA" id="ARBA00023136"/>
    </source>
</evidence>
<name>A0ABM1E144_PRICU</name>
<dbReference type="InterPro" id="IPR000276">
    <property type="entry name" value="GPCR_Rhodpsn"/>
</dbReference>
<evidence type="ECO:0000256" key="1">
    <source>
        <dbReference type="ARBA" id="ARBA00004141"/>
    </source>
</evidence>
<keyword evidence="12" id="KW-1185">Reference proteome</keyword>
<accession>A0ABM1E144</accession>
<reference evidence="13" key="1">
    <citation type="submission" date="2025-08" db="UniProtKB">
        <authorList>
            <consortium name="RefSeq"/>
        </authorList>
    </citation>
    <scope>IDENTIFICATION</scope>
</reference>